<dbReference type="Proteomes" id="UP001056384">
    <property type="component" value="Chromosome 4"/>
</dbReference>
<proteinExistence type="predicted"/>
<sequence length="124" mass="13943">MDTSRDAAPSNEQRRTGFLDLSPELRNKTYEYGLPRNGLLVTPSNTPSGSGSSYQYDHHEEPSLLRASLQIQAEASPIFYGRNALRNSCSQLYDVANSLSPKKLSMLRCFQITDHVIDLVHEEQ</sequence>
<keyword evidence="3" id="KW-1185">Reference proteome</keyword>
<organism evidence="2 3">
    <name type="scientific">Septoria linicola</name>
    <dbReference type="NCBI Taxonomy" id="215465"/>
    <lineage>
        <taxon>Eukaryota</taxon>
        <taxon>Fungi</taxon>
        <taxon>Dikarya</taxon>
        <taxon>Ascomycota</taxon>
        <taxon>Pezizomycotina</taxon>
        <taxon>Dothideomycetes</taxon>
        <taxon>Dothideomycetidae</taxon>
        <taxon>Mycosphaerellales</taxon>
        <taxon>Mycosphaerellaceae</taxon>
        <taxon>Septoria</taxon>
    </lineage>
</organism>
<dbReference type="AlphaFoldDB" id="A0A9Q9EKH6"/>
<name>A0A9Q9EKH6_9PEZI</name>
<feature type="region of interest" description="Disordered" evidence="1">
    <location>
        <begin position="36"/>
        <end position="59"/>
    </location>
</feature>
<evidence type="ECO:0000313" key="3">
    <source>
        <dbReference type="Proteomes" id="UP001056384"/>
    </source>
</evidence>
<dbReference type="EMBL" id="CP099421">
    <property type="protein sequence ID" value="USW52398.1"/>
    <property type="molecule type" value="Genomic_DNA"/>
</dbReference>
<protein>
    <submittedName>
        <fullName evidence="2">Uncharacterized protein</fullName>
    </submittedName>
</protein>
<evidence type="ECO:0000313" key="2">
    <source>
        <dbReference type="EMBL" id="USW52398.1"/>
    </source>
</evidence>
<feature type="region of interest" description="Disordered" evidence="1">
    <location>
        <begin position="1"/>
        <end position="20"/>
    </location>
</feature>
<evidence type="ECO:0000256" key="1">
    <source>
        <dbReference type="SAM" id="MobiDB-lite"/>
    </source>
</evidence>
<dbReference type="PANTHER" id="PTHR42085:SF1">
    <property type="entry name" value="F-BOX DOMAIN-CONTAINING PROTEIN"/>
    <property type="match status" value="1"/>
</dbReference>
<feature type="compositionally biased region" description="Low complexity" evidence="1">
    <location>
        <begin position="42"/>
        <end position="53"/>
    </location>
</feature>
<accession>A0A9Q9EKH6</accession>
<dbReference type="PANTHER" id="PTHR42085">
    <property type="entry name" value="F-BOX DOMAIN-CONTAINING PROTEIN"/>
    <property type="match status" value="1"/>
</dbReference>
<reference evidence="2" key="1">
    <citation type="submission" date="2022-06" db="EMBL/GenBank/DDBJ databases">
        <title>Complete genome sequences of two strains of the flax pathogen Septoria linicola.</title>
        <authorList>
            <person name="Lapalu N."/>
            <person name="Simon A."/>
            <person name="Demenou B."/>
            <person name="Paumier D."/>
            <person name="Guillot M.-P."/>
            <person name="Gout L."/>
            <person name="Valade R."/>
        </authorList>
    </citation>
    <scope>NUCLEOTIDE SEQUENCE</scope>
    <source>
        <strain evidence="2">SE15195</strain>
    </source>
</reference>
<gene>
    <name evidence="2" type="ORF">Slin15195_G057170</name>
</gene>
<dbReference type="InterPro" id="IPR038883">
    <property type="entry name" value="AN11006-like"/>
</dbReference>